<name>A0A401IMB6_APHSA</name>
<sequence length="58" mass="6753">MQHTIKPFNPDKIYEIVISACFSIKAKTSQEAKQKLEALLSEMDADHWEFEKVIEVEN</sequence>
<dbReference type="RefSeq" id="WP_172957467.1">
    <property type="nucleotide sequence ID" value="NZ_BDQK01000016.1"/>
</dbReference>
<gene>
    <name evidence="1" type="ORF">AsFPU1_3839</name>
</gene>
<dbReference type="Proteomes" id="UP000287247">
    <property type="component" value="Unassembled WGS sequence"/>
</dbReference>
<dbReference type="EMBL" id="BDQK01000016">
    <property type="protein sequence ID" value="GBF82410.1"/>
    <property type="molecule type" value="Genomic_DNA"/>
</dbReference>
<evidence type="ECO:0000313" key="2">
    <source>
        <dbReference type="Proteomes" id="UP000287247"/>
    </source>
</evidence>
<accession>A0A401IMB6</accession>
<protein>
    <submittedName>
        <fullName evidence="1">Uncharacterized protein</fullName>
    </submittedName>
</protein>
<keyword evidence="2" id="KW-1185">Reference proteome</keyword>
<dbReference type="AlphaFoldDB" id="A0A401IMB6"/>
<comment type="caution">
    <text evidence="1">The sequence shown here is derived from an EMBL/GenBank/DDBJ whole genome shotgun (WGS) entry which is preliminary data.</text>
</comment>
<evidence type="ECO:0000313" key="1">
    <source>
        <dbReference type="EMBL" id="GBF82410.1"/>
    </source>
</evidence>
<organism evidence="1 2">
    <name type="scientific">Aphanothece sacrum FPU1</name>
    <dbReference type="NCBI Taxonomy" id="1920663"/>
    <lineage>
        <taxon>Bacteria</taxon>
        <taxon>Bacillati</taxon>
        <taxon>Cyanobacteriota</taxon>
        <taxon>Cyanophyceae</taxon>
        <taxon>Oscillatoriophycideae</taxon>
        <taxon>Chroococcales</taxon>
        <taxon>Aphanothecaceae</taxon>
        <taxon>Aphanothece</taxon>
    </lineage>
</organism>
<proteinExistence type="predicted"/>
<reference evidence="2" key="1">
    <citation type="submission" date="2017-05" db="EMBL/GenBank/DDBJ databases">
        <title>Physiological properties and genetic analysis related to exopolysaccharide production of fresh-water unicellular cyanobacterium Aphanothece sacrum, Suizenji Nori, that has been cultured as a food source in Japan.</title>
        <authorList>
            <person name="Kanesaki Y."/>
            <person name="Yoshikawa S."/>
            <person name="Ohki K."/>
        </authorList>
    </citation>
    <scope>NUCLEOTIDE SEQUENCE [LARGE SCALE GENOMIC DNA]</scope>
    <source>
        <strain evidence="2">FPU1</strain>
    </source>
</reference>